<keyword evidence="2" id="KW-1185">Reference proteome</keyword>
<evidence type="ECO:0000313" key="1">
    <source>
        <dbReference type="EMBL" id="WPH02580.1"/>
    </source>
</evidence>
<dbReference type="Proteomes" id="UP001303373">
    <property type="component" value="Chromosome 8"/>
</dbReference>
<reference evidence="1 2" key="1">
    <citation type="submission" date="2023-11" db="EMBL/GenBank/DDBJ databases">
        <title>An acidophilic fungus is an integral part of prey digestion in a carnivorous sundew plant.</title>
        <authorList>
            <person name="Tsai I.J."/>
        </authorList>
    </citation>
    <scope>NUCLEOTIDE SEQUENCE [LARGE SCALE GENOMIC DNA]</scope>
    <source>
        <strain evidence="1">169a</strain>
    </source>
</reference>
<name>A0AAQ3RBI8_9PEZI</name>
<evidence type="ECO:0000313" key="2">
    <source>
        <dbReference type="Proteomes" id="UP001303373"/>
    </source>
</evidence>
<proteinExistence type="predicted"/>
<dbReference type="EMBL" id="CP138587">
    <property type="protein sequence ID" value="WPH02580.1"/>
    <property type="molecule type" value="Genomic_DNA"/>
</dbReference>
<protein>
    <submittedName>
        <fullName evidence="1">Uncharacterized protein</fullName>
    </submittedName>
</protein>
<dbReference type="AlphaFoldDB" id="A0AAQ3RBI8"/>
<sequence length="543" mass="60062">MLRLARRLCVPKTETASQAVAYQPRRNFSATCITRHQQRITGDDNGLHSGVVITRNAQKTSIESLIQRIDKIKSNAKPTSSDESALLAILFTPSFAHNALDQRLPLQILSRISESPFENSLDVVTAVVDRLPEPNLPSKNGEEGIGYLFLENSQACTSKSQKQLNPSAQKPGSIEFELLSKRRTPINHRVQLPLAQTVFSTGLVSTLIHTRYDCNKATGEMESQGSRRLESQVFNLPMSISQDSISLQAPFMPLTPLRVVRNSMGNIVRMVSSDTTFEGSRPKATLSASQTASSELEDAVSAYFKSRDMPPEPVSVWALILPAKFAWNEVWHQPTQFDGLKTANSAVIRKLWKPDAEASPILENLPSELLQLLRRGARFTKVLSGGGGWGKKAGLLSLDPDEEYNSRNLRDDEGWEFDFSDHSEAGVEKQQREALGEIVREGESVMFFLAMKDGAPNTERTDLLDRSTGQSVVFGAIPSTIDVVPSHNQPETESDEKSLITHHANFFGALSEGGMAFNLTTENGQVKTKFDVPYGSIRAREYQ</sequence>
<gene>
    <name evidence="1" type="ORF">R9X50_00544500</name>
</gene>
<accession>A0AAQ3RBI8</accession>
<organism evidence="1 2">
    <name type="scientific">Acrodontium crateriforme</name>
    <dbReference type="NCBI Taxonomy" id="150365"/>
    <lineage>
        <taxon>Eukaryota</taxon>
        <taxon>Fungi</taxon>
        <taxon>Dikarya</taxon>
        <taxon>Ascomycota</taxon>
        <taxon>Pezizomycotina</taxon>
        <taxon>Dothideomycetes</taxon>
        <taxon>Dothideomycetidae</taxon>
        <taxon>Mycosphaerellales</taxon>
        <taxon>Teratosphaeriaceae</taxon>
        <taxon>Acrodontium</taxon>
    </lineage>
</organism>